<dbReference type="InterPro" id="IPR025323">
    <property type="entry name" value="DUF4229"/>
</dbReference>
<keyword evidence="1" id="KW-1133">Transmembrane helix</keyword>
<gene>
    <name evidence="2" type="ORF">LI90_3857</name>
</gene>
<evidence type="ECO:0000313" key="2">
    <source>
        <dbReference type="EMBL" id="KWX02810.1"/>
    </source>
</evidence>
<evidence type="ECO:0008006" key="4">
    <source>
        <dbReference type="Google" id="ProtNLM"/>
    </source>
</evidence>
<feature type="transmembrane region" description="Helical" evidence="1">
    <location>
        <begin position="12"/>
        <end position="28"/>
    </location>
</feature>
<protein>
    <recommendedName>
        <fullName evidence="4">DUF4229 domain-containing protein</fullName>
    </recommendedName>
</protein>
<proteinExistence type="predicted"/>
<keyword evidence="1" id="KW-0812">Transmembrane</keyword>
<dbReference type="Proteomes" id="UP000070188">
    <property type="component" value="Unassembled WGS sequence"/>
</dbReference>
<comment type="caution">
    <text evidence="2">The sequence shown here is derived from an EMBL/GenBank/DDBJ whole genome shotgun (WGS) entry which is preliminary data.</text>
</comment>
<feature type="transmembrane region" description="Helical" evidence="1">
    <location>
        <begin position="34"/>
        <end position="52"/>
    </location>
</feature>
<evidence type="ECO:0000256" key="1">
    <source>
        <dbReference type="SAM" id="Phobius"/>
    </source>
</evidence>
<organism evidence="2 3">
    <name type="scientific">Carbonactinospora thermoautotrophica</name>
    <dbReference type="NCBI Taxonomy" id="1469144"/>
    <lineage>
        <taxon>Bacteria</taxon>
        <taxon>Bacillati</taxon>
        <taxon>Actinomycetota</taxon>
        <taxon>Actinomycetes</taxon>
        <taxon>Kitasatosporales</taxon>
        <taxon>Carbonactinosporaceae</taxon>
        <taxon>Carbonactinospora</taxon>
    </lineage>
</organism>
<sequence length="99" mass="10696">MSKIHPAIQYTVLRLALFAGVLGVLWLLGARGLLALGLAALVSGLLSFTLLAKQRSAMSESLVRRVQRVKESIDRSAAAEDEAVDALEAARARKPNERK</sequence>
<keyword evidence="3" id="KW-1185">Reference proteome</keyword>
<dbReference type="STRING" id="1469144.LI90_3857"/>
<reference evidence="3" key="1">
    <citation type="submission" date="2015-04" db="EMBL/GenBank/DDBJ databases">
        <title>Physiological reanalysis, assessment of diazotrophy, and genome sequences of multiple isolates of Streptomyces thermoautotrophicus.</title>
        <authorList>
            <person name="MacKellar D.C."/>
            <person name="Lieber L."/>
            <person name="Norman J."/>
            <person name="Bolger A."/>
            <person name="Tobin C."/>
            <person name="Murray J.W."/>
            <person name="Chang R."/>
            <person name="Ford T."/>
            <person name="Nguyen P.Q."/>
            <person name="Woodward J."/>
            <person name="Permingeat H."/>
            <person name="Joshi N.S."/>
            <person name="Silver P.A."/>
            <person name="Usadel B."/>
            <person name="Rutherford A.W."/>
            <person name="Friesen M."/>
            <person name="Prell J."/>
        </authorList>
    </citation>
    <scope>NUCLEOTIDE SEQUENCE [LARGE SCALE GENOMIC DNA]</scope>
    <source>
        <strain evidence="3">H1</strain>
    </source>
</reference>
<accession>A0A132MYQ3</accession>
<dbReference type="Pfam" id="PF14012">
    <property type="entry name" value="DUF4229"/>
    <property type="match status" value="1"/>
</dbReference>
<dbReference type="AlphaFoldDB" id="A0A132MYQ3"/>
<dbReference type="RefSeq" id="WP_197651829.1">
    <property type="nucleotide sequence ID" value="NZ_LAXD01000001.1"/>
</dbReference>
<name>A0A132MYQ3_9ACTN</name>
<evidence type="ECO:0000313" key="3">
    <source>
        <dbReference type="Proteomes" id="UP000070188"/>
    </source>
</evidence>
<keyword evidence="1" id="KW-0472">Membrane</keyword>
<dbReference type="PATRIC" id="fig|1469144.10.peg.4134"/>
<dbReference type="EMBL" id="LAXD01000001">
    <property type="protein sequence ID" value="KWX02810.1"/>
    <property type="molecule type" value="Genomic_DNA"/>
</dbReference>